<name>A0A7G8LIS4_9CAUD</name>
<gene>
    <name evidence="1" type="primary">113</name>
    <name evidence="1" type="ORF">SEA_RABBITRUN_113</name>
</gene>
<reference evidence="1 2" key="1">
    <citation type="submission" date="2020-06" db="EMBL/GenBank/DDBJ databases">
        <authorList>
            <person name="Herren C.D."/>
            <person name="Smith Caldas M."/>
            <person name="Brooke G.M."/>
            <person name="Cabrera L.J."/>
            <person name="Caudill C.B."/>
            <person name="Ewell K.O."/>
            <person name="Haas C.L."/>
            <person name="Shapland G.L."/>
            <person name="Sitek C.J."/>
            <person name="Thompson J.S."/>
            <person name="Pollenz R.S."/>
            <person name="Garlena R.A."/>
            <person name="Russell D.A."/>
            <person name="Pope W.H."/>
            <person name="Jacobs-Sera D."/>
            <person name="Hatfull G.F."/>
        </authorList>
    </citation>
    <scope>NUCLEOTIDE SEQUENCE [LARGE SCALE GENOMIC DNA]</scope>
</reference>
<dbReference type="KEGG" id="vg:70080759"/>
<dbReference type="InterPro" id="IPR036249">
    <property type="entry name" value="Thioredoxin-like_sf"/>
</dbReference>
<keyword evidence="2" id="KW-1185">Reference proteome</keyword>
<dbReference type="GeneID" id="70080759"/>
<dbReference type="SUPFAM" id="SSF52833">
    <property type="entry name" value="Thioredoxin-like"/>
    <property type="match status" value="1"/>
</dbReference>
<evidence type="ECO:0000313" key="2">
    <source>
        <dbReference type="Proteomes" id="UP000515957"/>
    </source>
</evidence>
<accession>A0A7G8LIS4</accession>
<protein>
    <submittedName>
        <fullName evidence="1">NrdH-like glutaredoxin</fullName>
    </submittedName>
</protein>
<dbReference type="RefSeq" id="YP_010246220.1">
    <property type="nucleotide sequence ID" value="NC_060133.1"/>
</dbReference>
<proteinExistence type="predicted"/>
<dbReference type="Gene3D" id="3.40.30.10">
    <property type="entry name" value="Glutaredoxin"/>
    <property type="match status" value="1"/>
</dbReference>
<evidence type="ECO:0000313" key="1">
    <source>
        <dbReference type="EMBL" id="QNJ57146.1"/>
    </source>
</evidence>
<organism evidence="1 2">
    <name type="scientific">Gordonia phage Rabbitrun</name>
    <dbReference type="NCBI Taxonomy" id="2762280"/>
    <lineage>
        <taxon>Viruses</taxon>
        <taxon>Duplodnaviria</taxon>
        <taxon>Heunggongvirae</taxon>
        <taxon>Uroviricota</taxon>
        <taxon>Caudoviricetes</taxon>
        <taxon>Deeyouvirinae</taxon>
        <taxon>Nevillevirus</taxon>
        <taxon>Nevillevirus rabbitrun</taxon>
    </lineage>
</organism>
<dbReference type="Proteomes" id="UP000515957">
    <property type="component" value="Segment"/>
</dbReference>
<dbReference type="EMBL" id="MT658805">
    <property type="protein sequence ID" value="QNJ57146.1"/>
    <property type="molecule type" value="Genomic_DNA"/>
</dbReference>
<sequence length="89" mass="10216">MVVLIGRQHMIDDKPTLLSQPGCGSCIFVKKAFDKDGVLLDVVNIREDDLWWEWMADKELKSTPVLVFSDSTYTQNVQEMYDYAKAQAE</sequence>